<evidence type="ECO:0000313" key="3">
    <source>
        <dbReference type="Proteomes" id="UP000799753"/>
    </source>
</evidence>
<dbReference type="Proteomes" id="UP000799753">
    <property type="component" value="Unassembled WGS sequence"/>
</dbReference>
<gene>
    <name evidence="2" type="ORF">P280DRAFT_90491</name>
</gene>
<proteinExistence type="predicted"/>
<evidence type="ECO:0000259" key="1">
    <source>
        <dbReference type="Pfam" id="PF22998"/>
    </source>
</evidence>
<reference evidence="2" key="1">
    <citation type="journal article" date="2020" name="Stud. Mycol.">
        <title>101 Dothideomycetes genomes: a test case for predicting lifestyles and emergence of pathogens.</title>
        <authorList>
            <person name="Haridas S."/>
            <person name="Albert R."/>
            <person name="Binder M."/>
            <person name="Bloem J."/>
            <person name="Labutti K."/>
            <person name="Salamov A."/>
            <person name="Andreopoulos B."/>
            <person name="Baker S."/>
            <person name="Barry K."/>
            <person name="Bills G."/>
            <person name="Bluhm B."/>
            <person name="Cannon C."/>
            <person name="Castanera R."/>
            <person name="Culley D."/>
            <person name="Daum C."/>
            <person name="Ezra D."/>
            <person name="Gonzalez J."/>
            <person name="Henrissat B."/>
            <person name="Kuo A."/>
            <person name="Liang C."/>
            <person name="Lipzen A."/>
            <person name="Lutzoni F."/>
            <person name="Magnuson J."/>
            <person name="Mondo S."/>
            <person name="Nolan M."/>
            <person name="Ohm R."/>
            <person name="Pangilinan J."/>
            <person name="Park H.-J."/>
            <person name="Ramirez L."/>
            <person name="Alfaro M."/>
            <person name="Sun H."/>
            <person name="Tritt A."/>
            <person name="Yoshinaga Y."/>
            <person name="Zwiers L.-H."/>
            <person name="Turgeon B."/>
            <person name="Goodwin S."/>
            <person name="Spatafora J."/>
            <person name="Crous P."/>
            <person name="Grigoriev I."/>
        </authorList>
    </citation>
    <scope>NUCLEOTIDE SEQUENCE</scope>
    <source>
        <strain evidence="2">CBS 473.64</strain>
    </source>
</reference>
<protein>
    <recommendedName>
        <fullName evidence="1">LYC1 C-terminal domain-containing protein</fullName>
    </recommendedName>
</protein>
<evidence type="ECO:0000313" key="2">
    <source>
        <dbReference type="EMBL" id="KAF2638078.1"/>
    </source>
</evidence>
<dbReference type="PANTHER" id="PTHR34815">
    <property type="entry name" value="LYSINE ACETYLTRANSFERASE"/>
    <property type="match status" value="1"/>
</dbReference>
<sequence>MGSIVHLPLATSVDLALVHPTAGEKLYQFSLNGAEWRGALSLEAYLRREEVLSNQALTREGGISYWILIDKTAKSNPLDPSSSTRLPLASCETYRKKALVWQDGEVKETICHGIGSVFCAPHLRGRKYAQRMMQEVAEALRTYQTSKERECLFSVLYSDIGKKFYANFGWEPFSSSHVSVPAGSSKHVATGGLPAARPLYAEDLAELCEIDEALIRRSLEARPKGSNTAVAQMPDIDTIRWHHAREDFVGTELHGKKPTIKGAMVGAEKGKRVWAYWTRVWYNENPQEARGNTLHILRLVVEDEGHSSWEGSGTTHTDENSTDHSHDAAIAALLLMAQREAEEWKLEDVEAWNPSSATLAAAQKLEPSAKLVQRDQASIASLMWYPPHEGAVAEKIDWIGNEKYGWN</sequence>
<accession>A0A6A6RUY2</accession>
<dbReference type="InterPro" id="IPR055100">
    <property type="entry name" value="GNAT_LYC1-like"/>
</dbReference>
<organism evidence="2 3">
    <name type="scientific">Massarina eburnea CBS 473.64</name>
    <dbReference type="NCBI Taxonomy" id="1395130"/>
    <lineage>
        <taxon>Eukaryota</taxon>
        <taxon>Fungi</taxon>
        <taxon>Dikarya</taxon>
        <taxon>Ascomycota</taxon>
        <taxon>Pezizomycotina</taxon>
        <taxon>Dothideomycetes</taxon>
        <taxon>Pleosporomycetidae</taxon>
        <taxon>Pleosporales</taxon>
        <taxon>Massarineae</taxon>
        <taxon>Massarinaceae</taxon>
        <taxon>Massarina</taxon>
    </lineage>
</organism>
<feature type="domain" description="LYC1 C-terminal" evidence="1">
    <location>
        <begin position="177"/>
        <end position="406"/>
    </location>
</feature>
<name>A0A6A6RUY2_9PLEO</name>
<dbReference type="EMBL" id="MU006791">
    <property type="protein sequence ID" value="KAF2638078.1"/>
    <property type="molecule type" value="Genomic_DNA"/>
</dbReference>
<keyword evidence="3" id="KW-1185">Reference proteome</keyword>
<dbReference type="AlphaFoldDB" id="A0A6A6RUY2"/>
<dbReference type="SUPFAM" id="SSF55729">
    <property type="entry name" value="Acyl-CoA N-acyltransferases (Nat)"/>
    <property type="match status" value="1"/>
</dbReference>
<dbReference type="OrthoDB" id="2020070at2759"/>
<dbReference type="InterPro" id="IPR053013">
    <property type="entry name" value="LAT"/>
</dbReference>
<dbReference type="PANTHER" id="PTHR34815:SF4">
    <property type="entry name" value="N-ACETYLTRANSFERASE DOMAIN-CONTAINING PROTEIN"/>
    <property type="match status" value="1"/>
</dbReference>
<dbReference type="InterPro" id="IPR016181">
    <property type="entry name" value="Acyl_CoA_acyltransferase"/>
</dbReference>
<dbReference type="Pfam" id="PF22998">
    <property type="entry name" value="GNAT_LYC1-like"/>
    <property type="match status" value="1"/>
</dbReference>
<dbReference type="Gene3D" id="3.40.630.30">
    <property type="match status" value="1"/>
</dbReference>